<reference evidence="5" key="1">
    <citation type="submission" date="2018-07" db="EMBL/GenBank/DDBJ databases">
        <authorList>
            <person name="Liu B.-T."/>
            <person name="Du Z."/>
        </authorList>
    </citation>
    <scope>NUCLEOTIDE SEQUENCE [LARGE SCALE GENOMIC DNA]</scope>
    <source>
        <strain evidence="5">XYN52</strain>
    </source>
</reference>
<name>A0A369W7L7_9HYPH</name>
<evidence type="ECO:0000313" key="5">
    <source>
        <dbReference type="Proteomes" id="UP000253759"/>
    </source>
</evidence>
<comment type="caution">
    <text evidence="4">The sequence shown here is derived from an EMBL/GenBank/DDBJ whole genome shotgun (WGS) entry which is preliminary data.</text>
</comment>
<proteinExistence type="inferred from homology"/>
<dbReference type="InterPro" id="IPR004401">
    <property type="entry name" value="YbaB/EbfC"/>
</dbReference>
<dbReference type="PIRSF" id="PIRSF004555">
    <property type="entry name" value="UCP004555"/>
    <property type="match status" value="1"/>
</dbReference>
<dbReference type="SUPFAM" id="SSF82607">
    <property type="entry name" value="YbaB-like"/>
    <property type="match status" value="1"/>
</dbReference>
<dbReference type="EMBL" id="QQNH01000003">
    <property type="protein sequence ID" value="RDE10027.1"/>
    <property type="molecule type" value="Genomic_DNA"/>
</dbReference>
<dbReference type="NCBIfam" id="TIGR00103">
    <property type="entry name" value="DNA_YbaB_EbfC"/>
    <property type="match status" value="1"/>
</dbReference>
<evidence type="ECO:0000256" key="2">
    <source>
        <dbReference type="HAMAP-Rule" id="MF_00274"/>
    </source>
</evidence>
<keyword evidence="5" id="KW-1185">Reference proteome</keyword>
<dbReference type="HAMAP" id="MF_00274">
    <property type="entry name" value="DNA_YbaB_EbfC"/>
    <property type="match status" value="1"/>
</dbReference>
<sequence>MKDLMGMMKKAQEFQQRAQEMQDEAASHLVEGVAGGGMVSVTMSAKGDLRGIKIDPGLLKPEDAEIVEDLIVAAHADARRKGEEFLAEKMSEITSGLPIPPGMKFPF</sequence>
<feature type="region of interest" description="Disordered" evidence="3">
    <location>
        <begin position="1"/>
        <end position="23"/>
    </location>
</feature>
<dbReference type="OrthoDB" id="9803080at2"/>
<organism evidence="4 5">
    <name type="scientific">Pelagibacterium lacus</name>
    <dbReference type="NCBI Taxonomy" id="2282655"/>
    <lineage>
        <taxon>Bacteria</taxon>
        <taxon>Pseudomonadati</taxon>
        <taxon>Pseudomonadota</taxon>
        <taxon>Alphaproteobacteria</taxon>
        <taxon>Hyphomicrobiales</taxon>
        <taxon>Devosiaceae</taxon>
        <taxon>Pelagibacterium</taxon>
    </lineage>
</organism>
<dbReference type="RefSeq" id="WP_114644793.1">
    <property type="nucleotide sequence ID" value="NZ_QQNH01000003.1"/>
</dbReference>
<dbReference type="Gene3D" id="3.30.1310.10">
    <property type="entry name" value="Nucleoid-associated protein YbaB-like domain"/>
    <property type="match status" value="1"/>
</dbReference>
<protein>
    <recommendedName>
        <fullName evidence="2">Nucleoid-associated protein DVH29_03600</fullName>
    </recommendedName>
</protein>
<keyword evidence="2" id="KW-0963">Cytoplasm</keyword>
<dbReference type="PANTHER" id="PTHR33449:SF1">
    <property type="entry name" value="NUCLEOID-ASSOCIATED PROTEIN YBAB"/>
    <property type="match status" value="1"/>
</dbReference>
<dbReference type="PANTHER" id="PTHR33449">
    <property type="entry name" value="NUCLEOID-ASSOCIATED PROTEIN YBAB"/>
    <property type="match status" value="1"/>
</dbReference>
<accession>A0A369W7L7</accession>
<evidence type="ECO:0000313" key="4">
    <source>
        <dbReference type="EMBL" id="RDE10027.1"/>
    </source>
</evidence>
<evidence type="ECO:0000256" key="1">
    <source>
        <dbReference type="ARBA" id="ARBA00023125"/>
    </source>
</evidence>
<dbReference type="GO" id="GO:0043590">
    <property type="term" value="C:bacterial nucleoid"/>
    <property type="evidence" value="ECO:0007669"/>
    <property type="project" value="UniProtKB-UniRule"/>
</dbReference>
<dbReference type="Pfam" id="PF02575">
    <property type="entry name" value="YbaB_DNA_bd"/>
    <property type="match status" value="1"/>
</dbReference>
<dbReference type="InterPro" id="IPR036894">
    <property type="entry name" value="YbaB-like_sf"/>
</dbReference>
<dbReference type="GO" id="GO:0005829">
    <property type="term" value="C:cytosol"/>
    <property type="evidence" value="ECO:0007669"/>
    <property type="project" value="TreeGrafter"/>
</dbReference>
<dbReference type="GO" id="GO:0003677">
    <property type="term" value="F:DNA binding"/>
    <property type="evidence" value="ECO:0007669"/>
    <property type="project" value="UniProtKB-UniRule"/>
</dbReference>
<comment type="similarity">
    <text evidence="2">Belongs to the YbaB/EbfC family.</text>
</comment>
<gene>
    <name evidence="4" type="ORF">DVH29_03600</name>
</gene>
<evidence type="ECO:0000256" key="3">
    <source>
        <dbReference type="SAM" id="MobiDB-lite"/>
    </source>
</evidence>
<comment type="subcellular location">
    <subcellularLocation>
        <location evidence="2">Cytoplasm</location>
        <location evidence="2">Nucleoid</location>
    </subcellularLocation>
</comment>
<comment type="function">
    <text evidence="2">Binds to DNA and alters its conformation. May be involved in regulation of gene expression, nucleoid organization and DNA protection.</text>
</comment>
<dbReference type="AlphaFoldDB" id="A0A369W7L7"/>
<dbReference type="Proteomes" id="UP000253759">
    <property type="component" value="Unassembled WGS sequence"/>
</dbReference>
<comment type="subunit">
    <text evidence="2">Homodimer.</text>
</comment>
<keyword evidence="1 2" id="KW-0238">DNA-binding</keyword>